<proteinExistence type="predicted"/>
<dbReference type="OrthoDB" id="9803036at2"/>
<dbReference type="EMBL" id="FP929003">
    <property type="protein sequence ID" value="CBK42866.1"/>
    <property type="molecule type" value="Genomic_DNA"/>
</dbReference>
<sequence>MPRSLALSLSLILNLLLLGIALVGWVAPNVPTTFNPHVAVPTIAASARIHPLAAVIGSVTIGELIFIAPGASVRGDEGQNIYVGDHSNVQDGVVIHGLETFEGDHELPENEVQVSGKTYSVYIGKRVSLAHQSQVHGPARIGDDTFVGMQALVFRTELGDHVVVEPGAKLIGVKVASGRYVPALTLVTTQEQADTLPLITSAYPYRNLNEGVVTVNVQLAKAGQPKQISR</sequence>
<accession>D8PHX9</accession>
<dbReference type="HOGENOM" id="CLU_064827_3_0_0"/>
<dbReference type="KEGG" id="nde:NIDE3172"/>
<keyword evidence="1" id="KW-0456">Lyase</keyword>
<protein>
    <submittedName>
        <fullName evidence="1">Carbonic anhydrase</fullName>
        <ecNumber evidence="1">4.2.1.1</ecNumber>
    </submittedName>
</protein>
<dbReference type="PANTHER" id="PTHR43360:SF1">
    <property type="entry name" value="CARBOXYSOME ASSEMBLY PROTEIN CCMM"/>
    <property type="match status" value="1"/>
</dbReference>
<gene>
    <name evidence="1" type="primary">cam2</name>
    <name evidence="1" type="ORF">NIDE3172</name>
</gene>
<dbReference type="InterPro" id="IPR011004">
    <property type="entry name" value="Trimer_LpxA-like_sf"/>
</dbReference>
<dbReference type="AlphaFoldDB" id="D8PHX9"/>
<dbReference type="InterPro" id="IPR052265">
    <property type="entry name" value="Gamma-CA"/>
</dbReference>
<evidence type="ECO:0000313" key="2">
    <source>
        <dbReference type="Proteomes" id="UP000001660"/>
    </source>
</evidence>
<dbReference type="Gene3D" id="2.160.10.10">
    <property type="entry name" value="Hexapeptide repeat proteins"/>
    <property type="match status" value="1"/>
</dbReference>
<dbReference type="PANTHER" id="PTHR43360">
    <property type="entry name" value="CARBON DIOXIDE CONCENTRATING MECHANISM PROTEIN CCMM"/>
    <property type="match status" value="1"/>
</dbReference>
<dbReference type="SUPFAM" id="SSF51161">
    <property type="entry name" value="Trimeric LpxA-like enzymes"/>
    <property type="match status" value="1"/>
</dbReference>
<dbReference type="STRING" id="330214.NIDE3172"/>
<organism evidence="1 2">
    <name type="scientific">Nitrospira defluvii</name>
    <dbReference type="NCBI Taxonomy" id="330214"/>
    <lineage>
        <taxon>Bacteria</taxon>
        <taxon>Pseudomonadati</taxon>
        <taxon>Nitrospirota</taxon>
        <taxon>Nitrospiria</taxon>
        <taxon>Nitrospirales</taxon>
        <taxon>Nitrospiraceae</taxon>
        <taxon>Nitrospira</taxon>
    </lineage>
</organism>
<dbReference type="Proteomes" id="UP000001660">
    <property type="component" value="Chromosome"/>
</dbReference>
<keyword evidence="2" id="KW-1185">Reference proteome</keyword>
<name>D8PHX9_9BACT</name>
<evidence type="ECO:0000313" key="1">
    <source>
        <dbReference type="EMBL" id="CBK42866.1"/>
    </source>
</evidence>
<dbReference type="GO" id="GO:0004089">
    <property type="term" value="F:carbonate dehydratase activity"/>
    <property type="evidence" value="ECO:0007669"/>
    <property type="project" value="UniProtKB-EC"/>
</dbReference>
<dbReference type="EC" id="4.2.1.1" evidence="1"/>
<dbReference type="eggNOG" id="COG0663">
    <property type="taxonomic scope" value="Bacteria"/>
</dbReference>
<reference evidence="1 2" key="1">
    <citation type="journal article" date="2010" name="Proc. Natl. Acad. Sci. U.S.A.">
        <title>A Nitrospira metagenome illuminates the physiology and evolution of globally important nitrite-oxidizing bacteria.</title>
        <authorList>
            <person name="Lucker S."/>
            <person name="Wagner M."/>
            <person name="Maixner F."/>
            <person name="Pelletier E."/>
            <person name="Koch H."/>
            <person name="Vacherie B."/>
            <person name="Rattei T."/>
            <person name="Sinninghe Damste J."/>
            <person name="Spieck E."/>
            <person name="Le Paslier D."/>
            <person name="Daims H."/>
        </authorList>
    </citation>
    <scope>NUCLEOTIDE SEQUENCE [LARGE SCALE GENOMIC DNA]</scope>
</reference>